<keyword evidence="10 12" id="KW-0238">DNA-binding</keyword>
<comment type="cofactor">
    <cofactor evidence="12">
        <name>Zn(2+)</name>
        <dbReference type="ChEBI" id="CHEBI:29105"/>
    </cofactor>
    <text evidence="12">Binds 1 zinc ion per monomer.</text>
</comment>
<evidence type="ECO:0000256" key="10">
    <source>
        <dbReference type="ARBA" id="ARBA00023125"/>
    </source>
</evidence>
<name>A0A6I4T0H5_9SPHN</name>
<evidence type="ECO:0000256" key="8">
    <source>
        <dbReference type="ARBA" id="ARBA00022833"/>
    </source>
</evidence>
<dbReference type="InterPro" id="IPR002694">
    <property type="entry name" value="Znf_CHC2"/>
</dbReference>
<protein>
    <recommendedName>
        <fullName evidence="12">DNA primase</fullName>
        <ecNumber evidence="12">2.7.7.101</ecNumber>
    </recommendedName>
</protein>
<evidence type="ECO:0000256" key="13">
    <source>
        <dbReference type="SAM" id="MobiDB-lite"/>
    </source>
</evidence>
<evidence type="ECO:0000256" key="3">
    <source>
        <dbReference type="ARBA" id="ARBA00022679"/>
    </source>
</evidence>
<comment type="function">
    <text evidence="12">RNA polymerase that catalyzes the synthesis of short RNA molecules used as primers for DNA polymerase during DNA replication.</text>
</comment>
<dbReference type="InterPro" id="IPR030846">
    <property type="entry name" value="DnaG_bac"/>
</dbReference>
<evidence type="ECO:0000256" key="2">
    <source>
        <dbReference type="ARBA" id="ARBA00022515"/>
    </source>
</evidence>
<feature type="region of interest" description="Disordered" evidence="13">
    <location>
        <begin position="426"/>
        <end position="466"/>
    </location>
</feature>
<dbReference type="GO" id="GO:0003899">
    <property type="term" value="F:DNA-directed RNA polymerase activity"/>
    <property type="evidence" value="ECO:0007669"/>
    <property type="project" value="UniProtKB-UniRule"/>
</dbReference>
<feature type="compositionally biased region" description="Gly residues" evidence="13">
    <location>
        <begin position="437"/>
        <end position="448"/>
    </location>
</feature>
<dbReference type="GO" id="GO:0008270">
    <property type="term" value="F:zinc ion binding"/>
    <property type="evidence" value="ECO:0007669"/>
    <property type="project" value="UniProtKB-UniRule"/>
</dbReference>
<dbReference type="InterPro" id="IPR013264">
    <property type="entry name" value="DNAG_N"/>
</dbReference>
<keyword evidence="2 12" id="KW-0639">Primosome</keyword>
<dbReference type="PANTHER" id="PTHR30313:SF2">
    <property type="entry name" value="DNA PRIMASE"/>
    <property type="match status" value="1"/>
</dbReference>
<dbReference type="Pfam" id="PF13155">
    <property type="entry name" value="Toprim_2"/>
    <property type="match status" value="1"/>
</dbReference>
<evidence type="ECO:0000256" key="7">
    <source>
        <dbReference type="ARBA" id="ARBA00022771"/>
    </source>
</evidence>
<evidence type="ECO:0000256" key="12">
    <source>
        <dbReference type="HAMAP-Rule" id="MF_00974"/>
    </source>
</evidence>
<evidence type="ECO:0000256" key="11">
    <source>
        <dbReference type="ARBA" id="ARBA00023163"/>
    </source>
</evidence>
<dbReference type="InterPro" id="IPR006295">
    <property type="entry name" value="DNA_primase_DnaG"/>
</dbReference>
<dbReference type="Gene3D" id="3.90.980.10">
    <property type="entry name" value="DNA primase, catalytic core, N-terminal domain"/>
    <property type="match status" value="1"/>
</dbReference>
<comment type="subunit">
    <text evidence="12">Monomer. Interacts with DnaB.</text>
</comment>
<dbReference type="InterPro" id="IPR019475">
    <property type="entry name" value="DNA_primase_DnaB-bd"/>
</dbReference>
<dbReference type="RefSeq" id="WP_160735020.1">
    <property type="nucleotide sequence ID" value="NZ_WTYT01000001.1"/>
</dbReference>
<comment type="catalytic activity">
    <reaction evidence="12">
        <text>ssDNA + n NTP = ssDNA/pppN(pN)n-1 hybrid + (n-1) diphosphate.</text>
        <dbReference type="EC" id="2.7.7.101"/>
    </reaction>
</comment>
<reference evidence="15 16" key="1">
    <citation type="submission" date="2019-12" db="EMBL/GenBank/DDBJ databases">
        <title>Genomic-based taxomic classification of the family Erythrobacteraceae.</title>
        <authorList>
            <person name="Xu L."/>
        </authorList>
    </citation>
    <scope>NUCLEOTIDE SEQUENCE [LARGE SCALE GENOMIC DNA]</scope>
    <source>
        <strain evidence="15 16">LMG 29518</strain>
    </source>
</reference>
<feature type="region of interest" description="Disordered" evidence="13">
    <location>
        <begin position="602"/>
        <end position="639"/>
    </location>
</feature>
<dbReference type="OrthoDB" id="9803773at2"/>
<evidence type="ECO:0000256" key="9">
    <source>
        <dbReference type="ARBA" id="ARBA00022842"/>
    </source>
</evidence>
<dbReference type="EMBL" id="WTYT01000001">
    <property type="protein sequence ID" value="MXO64604.1"/>
    <property type="molecule type" value="Genomic_DNA"/>
</dbReference>
<dbReference type="FunFam" id="3.40.1360.10:FF:000002">
    <property type="entry name" value="DNA primase"/>
    <property type="match status" value="1"/>
</dbReference>
<feature type="domain" description="Toprim" evidence="14">
    <location>
        <begin position="256"/>
        <end position="338"/>
    </location>
</feature>
<comment type="domain">
    <text evidence="12">Contains an N-terminal zinc-binding domain, a central core domain that contains the primase activity, and a C-terminal DnaB-binding domain.</text>
</comment>
<dbReference type="Pfam" id="PF10410">
    <property type="entry name" value="DnaB_bind"/>
    <property type="match status" value="1"/>
</dbReference>
<keyword evidence="9" id="KW-0460">Magnesium</keyword>
<dbReference type="Pfam" id="PF01807">
    <property type="entry name" value="Zn_ribbon_DnaG"/>
    <property type="match status" value="1"/>
</dbReference>
<keyword evidence="3 12" id="KW-0808">Transferase</keyword>
<keyword evidence="1 12" id="KW-0240">DNA-directed RNA polymerase</keyword>
<dbReference type="SUPFAM" id="SSF56731">
    <property type="entry name" value="DNA primase core"/>
    <property type="match status" value="1"/>
</dbReference>
<keyword evidence="8 12" id="KW-0862">Zinc</keyword>
<dbReference type="SMART" id="SM00400">
    <property type="entry name" value="ZnF_CHCC"/>
    <property type="match status" value="1"/>
</dbReference>
<dbReference type="InterPro" id="IPR050219">
    <property type="entry name" value="DnaG_primase"/>
</dbReference>
<evidence type="ECO:0000256" key="1">
    <source>
        <dbReference type="ARBA" id="ARBA00022478"/>
    </source>
</evidence>
<dbReference type="GO" id="GO:0005737">
    <property type="term" value="C:cytoplasm"/>
    <property type="evidence" value="ECO:0007669"/>
    <property type="project" value="TreeGrafter"/>
</dbReference>
<keyword evidence="6 12" id="KW-0479">Metal-binding</keyword>
<dbReference type="EC" id="2.7.7.101" evidence="12"/>
<evidence type="ECO:0000313" key="16">
    <source>
        <dbReference type="Proteomes" id="UP000438476"/>
    </source>
</evidence>
<proteinExistence type="inferred from homology"/>
<feature type="compositionally biased region" description="Basic and acidic residues" evidence="13">
    <location>
        <begin position="602"/>
        <end position="616"/>
    </location>
</feature>
<dbReference type="InterPro" id="IPR037068">
    <property type="entry name" value="DNA_primase_core_N_sf"/>
</dbReference>
<dbReference type="NCBIfam" id="TIGR01391">
    <property type="entry name" value="dnaG"/>
    <property type="match status" value="1"/>
</dbReference>
<keyword evidence="7 12" id="KW-0863">Zinc-finger</keyword>
<evidence type="ECO:0000313" key="15">
    <source>
        <dbReference type="EMBL" id="MXO64604.1"/>
    </source>
</evidence>
<dbReference type="SUPFAM" id="SSF57783">
    <property type="entry name" value="Zinc beta-ribbon"/>
    <property type="match status" value="1"/>
</dbReference>
<accession>A0A6I4T0H5</accession>
<dbReference type="InterPro" id="IPR036977">
    <property type="entry name" value="DNA_primase_Znf_CHC2"/>
</dbReference>
<evidence type="ECO:0000256" key="6">
    <source>
        <dbReference type="ARBA" id="ARBA00022723"/>
    </source>
</evidence>
<evidence type="ECO:0000259" key="14">
    <source>
        <dbReference type="PROSITE" id="PS50880"/>
    </source>
</evidence>
<organism evidence="15 16">
    <name type="scientific">Altericroceibacterium endophyticum</name>
    <dbReference type="NCBI Taxonomy" id="1808508"/>
    <lineage>
        <taxon>Bacteria</taxon>
        <taxon>Pseudomonadati</taxon>
        <taxon>Pseudomonadota</taxon>
        <taxon>Alphaproteobacteria</taxon>
        <taxon>Sphingomonadales</taxon>
        <taxon>Erythrobacteraceae</taxon>
        <taxon>Altericroceibacterium</taxon>
    </lineage>
</organism>
<dbReference type="GO" id="GO:1990077">
    <property type="term" value="C:primosome complex"/>
    <property type="evidence" value="ECO:0007669"/>
    <property type="project" value="UniProtKB-KW"/>
</dbReference>
<gene>
    <name evidence="12" type="primary">dnaG</name>
    <name evidence="15" type="ORF">GRI91_02405</name>
</gene>
<dbReference type="Gene3D" id="3.90.580.10">
    <property type="entry name" value="Zinc finger, CHC2-type domain"/>
    <property type="match status" value="1"/>
</dbReference>
<sequence length="639" mass="70902">MALSPQWLDELRARITLSSVIQRTTKLQRAGREWKACCPFHNENTPSFTVSDEKGFYHCFGCGAHGDAIRWMTDQRGLSFIDAVKELAAEAGLDVPQPDPREARRAEQRASLHDVMEAAQQWFRSNLESTGGESARRYLDSRGFDALTMERFGFGFAPPDRTALPRALSDFEESMLIEAGLRIEVENRDPYDRFRNRLMLPIHDARGRIIAFGGRILDSSNKDAPKYLNSPDTPLFDKGRTLYNLHRAGPASRQTKRMVVVEGYMDVVALAAAGIEEAVAPLGTALTERQIELLWRVTDRPLLCFDGDAAGQRAAMRAVSRALPLLQPDRSLAIVTLPEGLDPDDLLKQHGRAALERLLSEPKSVLDVLWTHERDSRPLDTPEDKAGLKQRLLDHVDTIQQSDIRSLYRRELMDRYSAFAFPKREFSRSNPNSGSSRMGGSGRSGSFGGSQSRLSPETAGRLKRAAAGGGRDMLAQCVIAGLARFPKEIERHAEQLARFEAGDAETARIVGMLLDVTEALEEEHENTISAIETLAAPPDNAHFSFLMEGPDPQVACQDLAEAVALLVERPALDRAIAETTARFASDPDGSWAEQQRLRKRKLEIESRLGHMARERAAGPSQNEKMGSPSEPDPGEQKTD</sequence>
<keyword evidence="5 12" id="KW-0235">DNA replication</keyword>
<keyword evidence="11 12" id="KW-0804">Transcription</keyword>
<dbReference type="Pfam" id="PF08275">
    <property type="entry name" value="DNAG_N"/>
    <property type="match status" value="1"/>
</dbReference>
<dbReference type="PROSITE" id="PS50880">
    <property type="entry name" value="TOPRIM"/>
    <property type="match status" value="1"/>
</dbReference>
<feature type="zinc finger region" description="CHC2-type" evidence="12">
    <location>
        <begin position="38"/>
        <end position="62"/>
    </location>
</feature>
<comment type="caution">
    <text evidence="15">The sequence shown here is derived from an EMBL/GenBank/DDBJ whole genome shotgun (WGS) entry which is preliminary data.</text>
</comment>
<dbReference type="SMART" id="SM00493">
    <property type="entry name" value="TOPRIM"/>
    <property type="match status" value="1"/>
</dbReference>
<dbReference type="InterPro" id="IPR034151">
    <property type="entry name" value="TOPRIM_DnaG_bac"/>
</dbReference>
<dbReference type="GO" id="GO:0006269">
    <property type="term" value="P:DNA replication, synthesis of primer"/>
    <property type="evidence" value="ECO:0007669"/>
    <property type="project" value="UniProtKB-UniRule"/>
</dbReference>
<dbReference type="FunFam" id="3.90.980.10:FF:000001">
    <property type="entry name" value="DNA primase"/>
    <property type="match status" value="1"/>
</dbReference>
<keyword evidence="4 12" id="KW-0548">Nucleotidyltransferase</keyword>
<dbReference type="GO" id="GO:0003677">
    <property type="term" value="F:DNA binding"/>
    <property type="evidence" value="ECO:0007669"/>
    <property type="project" value="UniProtKB-KW"/>
</dbReference>
<dbReference type="FunFam" id="3.90.580.10:FF:000001">
    <property type="entry name" value="DNA primase"/>
    <property type="match status" value="1"/>
</dbReference>
<dbReference type="Gene3D" id="3.40.1360.10">
    <property type="match status" value="1"/>
</dbReference>
<comment type="similarity">
    <text evidence="12">Belongs to the DnaG primase family.</text>
</comment>
<dbReference type="HAMAP" id="MF_00974">
    <property type="entry name" value="DNA_primase_DnaG"/>
    <property type="match status" value="1"/>
</dbReference>
<dbReference type="CDD" id="cd03364">
    <property type="entry name" value="TOPRIM_DnaG_primases"/>
    <property type="match status" value="1"/>
</dbReference>
<evidence type="ECO:0000256" key="5">
    <source>
        <dbReference type="ARBA" id="ARBA00022705"/>
    </source>
</evidence>
<dbReference type="InterPro" id="IPR006171">
    <property type="entry name" value="TOPRIM_dom"/>
</dbReference>
<keyword evidence="16" id="KW-1185">Reference proteome</keyword>
<evidence type="ECO:0000256" key="4">
    <source>
        <dbReference type="ARBA" id="ARBA00022695"/>
    </source>
</evidence>
<dbReference type="AlphaFoldDB" id="A0A6I4T0H5"/>
<dbReference type="Proteomes" id="UP000438476">
    <property type="component" value="Unassembled WGS sequence"/>
</dbReference>
<dbReference type="PANTHER" id="PTHR30313">
    <property type="entry name" value="DNA PRIMASE"/>
    <property type="match status" value="1"/>
</dbReference>
<dbReference type="GO" id="GO:0000428">
    <property type="term" value="C:DNA-directed RNA polymerase complex"/>
    <property type="evidence" value="ECO:0007669"/>
    <property type="project" value="UniProtKB-KW"/>
</dbReference>